<evidence type="ECO:0000256" key="5">
    <source>
        <dbReference type="RuleBase" id="RU000553"/>
    </source>
</evidence>
<evidence type="ECO:0000256" key="4">
    <source>
        <dbReference type="PROSITE-ProRule" id="PRU00520"/>
    </source>
</evidence>
<dbReference type="InterPro" id="IPR017968">
    <property type="entry name" value="Acylphosphatase_CS"/>
</dbReference>
<dbReference type="Gene3D" id="3.30.70.100">
    <property type="match status" value="1"/>
</dbReference>
<name>A0A1M5SFM3_9BACT</name>
<feature type="active site" evidence="4">
    <location>
        <position position="43"/>
    </location>
</feature>
<dbReference type="Proteomes" id="UP000242592">
    <property type="component" value="Unassembled WGS sequence"/>
</dbReference>
<dbReference type="EC" id="3.6.1.7" evidence="2 4"/>
<dbReference type="SUPFAM" id="SSF54975">
    <property type="entry name" value="Acylphosphatase/BLUF domain-like"/>
    <property type="match status" value="1"/>
</dbReference>
<keyword evidence="10" id="KW-1185">Reference proteome</keyword>
<dbReference type="AlphaFoldDB" id="A0A1M5SFM3"/>
<dbReference type="InterPro" id="IPR036046">
    <property type="entry name" value="Acylphosphatase-like_dom_sf"/>
</dbReference>
<sequence>MQFLFSCYIIILHKYFMIKYILVIFMIWKQFKIFGLVQGVGFRYFIKNIAKKLGIVGYVKNELDGSVTIIAGGSSNQLEMFREYIVSGNGYSNVEKIVEENIPKQDFESFYIQF</sequence>
<dbReference type="PROSITE" id="PS00150">
    <property type="entry name" value="ACYLPHOSPHATASE_1"/>
    <property type="match status" value="1"/>
</dbReference>
<evidence type="ECO:0000256" key="1">
    <source>
        <dbReference type="ARBA" id="ARBA00005614"/>
    </source>
</evidence>
<feature type="transmembrane region" description="Helical" evidence="7">
    <location>
        <begin position="7"/>
        <end position="28"/>
    </location>
</feature>
<keyword evidence="7" id="KW-1133">Transmembrane helix</keyword>
<evidence type="ECO:0000313" key="10">
    <source>
        <dbReference type="Proteomes" id="UP000242592"/>
    </source>
</evidence>
<feature type="domain" description="Acylphosphatase-like" evidence="8">
    <location>
        <begin position="28"/>
        <end position="114"/>
    </location>
</feature>
<evidence type="ECO:0000256" key="3">
    <source>
        <dbReference type="ARBA" id="ARBA00047645"/>
    </source>
</evidence>
<accession>A0A1M5SFM3</accession>
<dbReference type="InterPro" id="IPR001792">
    <property type="entry name" value="Acylphosphatase-like_dom"/>
</dbReference>
<protein>
    <recommendedName>
        <fullName evidence="2 4">Acylphosphatase</fullName>
        <ecNumber evidence="2 4">3.6.1.7</ecNumber>
    </recommendedName>
</protein>
<dbReference type="GO" id="GO:0003998">
    <property type="term" value="F:acylphosphatase activity"/>
    <property type="evidence" value="ECO:0007669"/>
    <property type="project" value="UniProtKB-EC"/>
</dbReference>
<comment type="similarity">
    <text evidence="1 6">Belongs to the acylphosphatase family.</text>
</comment>
<keyword evidence="4 5" id="KW-0378">Hydrolase</keyword>
<dbReference type="PANTHER" id="PTHR47268">
    <property type="entry name" value="ACYLPHOSPHATASE"/>
    <property type="match status" value="1"/>
</dbReference>
<organism evidence="9 10">
    <name type="scientific">Thermosipho atlanticus DSM 15807</name>
    <dbReference type="NCBI Taxonomy" id="1123380"/>
    <lineage>
        <taxon>Bacteria</taxon>
        <taxon>Thermotogati</taxon>
        <taxon>Thermotogota</taxon>
        <taxon>Thermotogae</taxon>
        <taxon>Thermotogales</taxon>
        <taxon>Fervidobacteriaceae</taxon>
        <taxon>Thermosipho</taxon>
    </lineage>
</organism>
<keyword evidence="7" id="KW-0812">Transmembrane</keyword>
<evidence type="ECO:0000256" key="7">
    <source>
        <dbReference type="SAM" id="Phobius"/>
    </source>
</evidence>
<keyword evidence="7" id="KW-0472">Membrane</keyword>
<dbReference type="PANTHER" id="PTHR47268:SF4">
    <property type="entry name" value="ACYLPHOSPHATASE"/>
    <property type="match status" value="1"/>
</dbReference>
<dbReference type="PROSITE" id="PS00151">
    <property type="entry name" value="ACYLPHOSPHATASE_2"/>
    <property type="match status" value="1"/>
</dbReference>
<evidence type="ECO:0000313" key="9">
    <source>
        <dbReference type="EMBL" id="SHH37344.1"/>
    </source>
</evidence>
<evidence type="ECO:0000256" key="2">
    <source>
        <dbReference type="ARBA" id="ARBA00012150"/>
    </source>
</evidence>
<dbReference type="STRING" id="1123380.SAMN02745199_0849"/>
<dbReference type="EMBL" id="FQXN01000003">
    <property type="protein sequence ID" value="SHH37344.1"/>
    <property type="molecule type" value="Genomic_DNA"/>
</dbReference>
<comment type="catalytic activity">
    <reaction evidence="3 4 5">
        <text>an acyl phosphate + H2O = a carboxylate + phosphate + H(+)</text>
        <dbReference type="Rhea" id="RHEA:14965"/>
        <dbReference type="ChEBI" id="CHEBI:15377"/>
        <dbReference type="ChEBI" id="CHEBI:15378"/>
        <dbReference type="ChEBI" id="CHEBI:29067"/>
        <dbReference type="ChEBI" id="CHEBI:43474"/>
        <dbReference type="ChEBI" id="CHEBI:59918"/>
        <dbReference type="EC" id="3.6.1.7"/>
    </reaction>
</comment>
<dbReference type="PROSITE" id="PS51160">
    <property type="entry name" value="ACYLPHOSPHATASE_3"/>
    <property type="match status" value="1"/>
</dbReference>
<feature type="active site" evidence="4">
    <location>
        <position position="61"/>
    </location>
</feature>
<dbReference type="InterPro" id="IPR020456">
    <property type="entry name" value="Acylphosphatase"/>
</dbReference>
<gene>
    <name evidence="9" type="ORF">SAMN02745199_0849</name>
</gene>
<dbReference type="Pfam" id="PF00708">
    <property type="entry name" value="Acylphosphatase"/>
    <property type="match status" value="1"/>
</dbReference>
<dbReference type="PRINTS" id="PR00112">
    <property type="entry name" value="ACYLPHPHTASE"/>
</dbReference>
<reference evidence="10" key="1">
    <citation type="submission" date="2016-11" db="EMBL/GenBank/DDBJ databases">
        <authorList>
            <person name="Varghese N."/>
            <person name="Submissions S."/>
        </authorList>
    </citation>
    <scope>NUCLEOTIDE SEQUENCE [LARGE SCALE GENOMIC DNA]</scope>
    <source>
        <strain evidence="10">DSM 15807</strain>
    </source>
</reference>
<evidence type="ECO:0000256" key="6">
    <source>
        <dbReference type="RuleBase" id="RU004168"/>
    </source>
</evidence>
<proteinExistence type="inferred from homology"/>
<evidence type="ECO:0000259" key="8">
    <source>
        <dbReference type="PROSITE" id="PS51160"/>
    </source>
</evidence>